<dbReference type="HOGENOM" id="CLU_3207695_0_0_1"/>
<reference evidence="1" key="2">
    <citation type="submission" date="2014-03" db="EMBL/GenBank/DDBJ databases">
        <title>The Genome Annotation of Fusarium oxysporum PHW808.</title>
        <authorList>
            <consortium name="The Broad Institute Genomics Platform"/>
            <person name="Ma L.-J."/>
            <person name="Corby-Kistler H."/>
            <person name="Broz K."/>
            <person name="Gale L.R."/>
            <person name="Jonkers W."/>
            <person name="O'Donnell K."/>
            <person name="Ploetz R."/>
            <person name="Steinberg C."/>
            <person name="Schwartz D.C."/>
            <person name="VanEtten H."/>
            <person name="Zhou S."/>
            <person name="Young S.K."/>
            <person name="Zeng Q."/>
            <person name="Gargeya S."/>
            <person name="Fitzgerald M."/>
            <person name="Abouelleil A."/>
            <person name="Alvarado L."/>
            <person name="Chapman S.B."/>
            <person name="Gainer-Dewar J."/>
            <person name="Goldberg J."/>
            <person name="Griggs A."/>
            <person name="Gujja S."/>
            <person name="Hansen M."/>
            <person name="Howarth C."/>
            <person name="Imamovic A."/>
            <person name="Ireland A."/>
            <person name="Larimer J."/>
            <person name="McCowan C."/>
            <person name="Murphy C."/>
            <person name="Pearson M."/>
            <person name="Poon T.W."/>
            <person name="Priest M."/>
            <person name="Roberts A."/>
            <person name="Saif S."/>
            <person name="Shea T."/>
            <person name="Sykes S."/>
            <person name="Wortman J."/>
            <person name="Nusbaum C."/>
            <person name="Birren B."/>
        </authorList>
    </citation>
    <scope>NUCLEOTIDE SEQUENCE</scope>
    <source>
        <strain evidence="1">54008</strain>
    </source>
</reference>
<dbReference type="AlphaFoldDB" id="X0GJL5"/>
<protein>
    <submittedName>
        <fullName evidence="1">Uncharacterized protein</fullName>
    </submittedName>
</protein>
<name>X0GJL5_FUSOX</name>
<accession>X0GJL5</accession>
<sequence length="45" mass="5314">MDCRHCLSQYFHLRSGCQVLGFKPPWSMSRCLDDMVCHGWFQLGH</sequence>
<dbReference type="Proteomes" id="UP000030676">
    <property type="component" value="Unassembled WGS sequence"/>
</dbReference>
<gene>
    <name evidence="1" type="ORF">FOPG_20228</name>
</gene>
<proteinExistence type="predicted"/>
<reference evidence="1" key="1">
    <citation type="submission" date="2011-11" db="EMBL/GenBank/DDBJ databases">
        <title>The Genome Sequence of Fusarium oxysporum PHW808.</title>
        <authorList>
            <consortium name="The Broad Institute Genome Sequencing Platform"/>
            <person name="Ma L.-J."/>
            <person name="Gale L.R."/>
            <person name="Schwartz D.C."/>
            <person name="Zhou S."/>
            <person name="Corby-Kistler H."/>
            <person name="Young S.K."/>
            <person name="Zeng Q."/>
            <person name="Gargeya S."/>
            <person name="Fitzgerald M."/>
            <person name="Haas B."/>
            <person name="Abouelleil A."/>
            <person name="Alvarado L."/>
            <person name="Arachchi H.M."/>
            <person name="Berlin A."/>
            <person name="Brown A."/>
            <person name="Chapman S.B."/>
            <person name="Chen Z."/>
            <person name="Dunbar C."/>
            <person name="Freedman E."/>
            <person name="Gearin G."/>
            <person name="Goldberg J."/>
            <person name="Griggs A."/>
            <person name="Gujja S."/>
            <person name="Heiman D."/>
            <person name="Howarth C."/>
            <person name="Larson L."/>
            <person name="Lui A."/>
            <person name="MacDonald P.J.P."/>
            <person name="Montmayeur A."/>
            <person name="Murphy C."/>
            <person name="Neiman D."/>
            <person name="Pearson M."/>
            <person name="Priest M."/>
            <person name="Roberts A."/>
            <person name="Saif S."/>
            <person name="Shea T."/>
            <person name="Shenoy N."/>
            <person name="Sisk P."/>
            <person name="Stolte C."/>
            <person name="Sykes S."/>
            <person name="Wortman J."/>
            <person name="Nusbaum C."/>
            <person name="Birren B."/>
        </authorList>
    </citation>
    <scope>NUCLEOTIDE SEQUENCE [LARGE SCALE GENOMIC DNA]</scope>
    <source>
        <strain evidence="1">54008</strain>
    </source>
</reference>
<dbReference type="EMBL" id="KK035198">
    <property type="protein sequence ID" value="EXL63498.1"/>
    <property type="molecule type" value="Genomic_DNA"/>
</dbReference>
<organism evidence="1">
    <name type="scientific">Fusarium oxysporum f. sp. conglutinans race 2 54008</name>
    <dbReference type="NCBI Taxonomy" id="1089457"/>
    <lineage>
        <taxon>Eukaryota</taxon>
        <taxon>Fungi</taxon>
        <taxon>Dikarya</taxon>
        <taxon>Ascomycota</taxon>
        <taxon>Pezizomycotina</taxon>
        <taxon>Sordariomycetes</taxon>
        <taxon>Hypocreomycetidae</taxon>
        <taxon>Hypocreales</taxon>
        <taxon>Nectriaceae</taxon>
        <taxon>Fusarium</taxon>
        <taxon>Fusarium oxysporum species complex</taxon>
    </lineage>
</organism>
<evidence type="ECO:0000313" key="1">
    <source>
        <dbReference type="EMBL" id="EXL63498.1"/>
    </source>
</evidence>